<evidence type="ECO:0008006" key="4">
    <source>
        <dbReference type="Google" id="ProtNLM"/>
    </source>
</evidence>
<gene>
    <name evidence="2" type="ORF">KME65_09685</name>
</gene>
<evidence type="ECO:0000313" key="2">
    <source>
        <dbReference type="EMBL" id="MBT2989223.1"/>
    </source>
</evidence>
<sequence length="114" mass="12930">MKNKTLFASLVLFIFTASSATAMPPFGGACSGSDSESLQRQLELSDEQSATLQTILEERFQSCLLLHKRHHDEMDQHRAETLERLSAVLSETQIEQLEAYRLWHERAGRPGGRR</sequence>
<comment type="caution">
    <text evidence="2">The sequence shown here is derived from an EMBL/GenBank/DDBJ whole genome shotgun (WGS) entry which is preliminary data.</text>
</comment>
<protein>
    <recommendedName>
        <fullName evidence="4">Periplasmic heavy metal sensor</fullName>
    </recommendedName>
</protein>
<keyword evidence="1" id="KW-0732">Signal</keyword>
<feature type="chain" id="PRO_5037244450" description="Periplasmic heavy metal sensor" evidence="1">
    <location>
        <begin position="23"/>
        <end position="114"/>
    </location>
</feature>
<dbReference type="EMBL" id="JAHHGM010000007">
    <property type="protein sequence ID" value="MBT2989223.1"/>
    <property type="molecule type" value="Genomic_DNA"/>
</dbReference>
<dbReference type="AlphaFoldDB" id="A0A944QST1"/>
<organism evidence="2 3">
    <name type="scientific">Candidatus Thiodiazotropha taylori</name>
    <dbReference type="NCBI Taxonomy" id="2792791"/>
    <lineage>
        <taxon>Bacteria</taxon>
        <taxon>Pseudomonadati</taxon>
        <taxon>Pseudomonadota</taxon>
        <taxon>Gammaproteobacteria</taxon>
        <taxon>Chromatiales</taxon>
        <taxon>Sedimenticolaceae</taxon>
        <taxon>Candidatus Thiodiazotropha</taxon>
    </lineage>
</organism>
<evidence type="ECO:0000313" key="3">
    <source>
        <dbReference type="Proteomes" id="UP000770889"/>
    </source>
</evidence>
<dbReference type="Proteomes" id="UP000770889">
    <property type="component" value="Unassembled WGS sequence"/>
</dbReference>
<proteinExistence type="predicted"/>
<name>A0A944QST1_9GAMM</name>
<feature type="signal peptide" evidence="1">
    <location>
        <begin position="1"/>
        <end position="22"/>
    </location>
</feature>
<reference evidence="2 3" key="1">
    <citation type="submission" date="2021-05" db="EMBL/GenBank/DDBJ databases">
        <title>Genetic and Functional Diversity in Clade A Lucinid endosymbionts from the Bahamas.</title>
        <authorList>
            <person name="Giani N.M."/>
            <person name="Engel A.S."/>
            <person name="Campbell B.J."/>
        </authorList>
    </citation>
    <scope>NUCLEOTIDE SEQUENCE [LARGE SCALE GENOMIC DNA]</scope>
    <source>
        <strain evidence="2">LUC16012Gg_MoonRockCtena</strain>
    </source>
</reference>
<evidence type="ECO:0000256" key="1">
    <source>
        <dbReference type="SAM" id="SignalP"/>
    </source>
</evidence>
<dbReference type="SUPFAM" id="SSF69989">
    <property type="entry name" value="C-terminal domain of PLC-beta"/>
    <property type="match status" value="1"/>
</dbReference>
<dbReference type="PROSITE" id="PS51257">
    <property type="entry name" value="PROKAR_LIPOPROTEIN"/>
    <property type="match status" value="1"/>
</dbReference>
<accession>A0A944QST1</accession>